<accession>A0A840NC30</accession>
<evidence type="ECO:0000313" key="6">
    <source>
        <dbReference type="EMBL" id="MBB5069164.1"/>
    </source>
</evidence>
<keyword evidence="7" id="KW-1185">Reference proteome</keyword>
<dbReference type="AlphaFoldDB" id="A0A840NC30"/>
<dbReference type="GO" id="GO:0031956">
    <property type="term" value="F:medium-chain fatty acid-CoA ligase activity"/>
    <property type="evidence" value="ECO:0007669"/>
    <property type="project" value="TreeGrafter"/>
</dbReference>
<dbReference type="Gene3D" id="3.30.300.30">
    <property type="match status" value="1"/>
</dbReference>
<proteinExistence type="inferred from homology"/>
<evidence type="ECO:0000256" key="3">
    <source>
        <dbReference type="SAM" id="MobiDB-lite"/>
    </source>
</evidence>
<dbReference type="Pfam" id="PF00501">
    <property type="entry name" value="AMP-binding"/>
    <property type="match status" value="1"/>
</dbReference>
<dbReference type="InterPro" id="IPR020845">
    <property type="entry name" value="AMP-binding_CS"/>
</dbReference>
<evidence type="ECO:0000259" key="4">
    <source>
        <dbReference type="Pfam" id="PF00501"/>
    </source>
</evidence>
<dbReference type="InterPro" id="IPR025110">
    <property type="entry name" value="AMP-bd_C"/>
</dbReference>
<dbReference type="PROSITE" id="PS00455">
    <property type="entry name" value="AMP_BINDING"/>
    <property type="match status" value="1"/>
</dbReference>
<dbReference type="InterPro" id="IPR042099">
    <property type="entry name" value="ANL_N_sf"/>
</dbReference>
<feature type="domain" description="AMP-dependent synthetase/ligase" evidence="4">
    <location>
        <begin position="46"/>
        <end position="404"/>
    </location>
</feature>
<gene>
    <name evidence="6" type="ORF">BJ969_002252</name>
</gene>
<dbReference type="PANTHER" id="PTHR43201:SF5">
    <property type="entry name" value="MEDIUM-CHAIN ACYL-COA LIGASE ACSF2, MITOCHONDRIAL"/>
    <property type="match status" value="1"/>
</dbReference>
<dbReference type="Pfam" id="PF13193">
    <property type="entry name" value="AMP-binding_C"/>
    <property type="match status" value="1"/>
</dbReference>
<protein>
    <submittedName>
        <fullName evidence="6">Fatty-acyl-CoA synthase</fullName>
        <ecNumber evidence="6">6.2.1.-</ecNumber>
    </submittedName>
</protein>
<comment type="caution">
    <text evidence="6">The sequence shown here is derived from an EMBL/GenBank/DDBJ whole genome shotgun (WGS) entry which is preliminary data.</text>
</comment>
<dbReference type="Proteomes" id="UP000580474">
    <property type="component" value="Unassembled WGS sequence"/>
</dbReference>
<evidence type="ECO:0000259" key="5">
    <source>
        <dbReference type="Pfam" id="PF13193"/>
    </source>
</evidence>
<evidence type="ECO:0000313" key="7">
    <source>
        <dbReference type="Proteomes" id="UP000580474"/>
    </source>
</evidence>
<dbReference type="EC" id="6.2.1.-" evidence="6"/>
<dbReference type="EMBL" id="JACHIV010000001">
    <property type="protein sequence ID" value="MBB5069164.1"/>
    <property type="molecule type" value="Genomic_DNA"/>
</dbReference>
<name>A0A840NC30_9PSEU</name>
<evidence type="ECO:0000256" key="2">
    <source>
        <dbReference type="ARBA" id="ARBA00022598"/>
    </source>
</evidence>
<feature type="domain" description="AMP-binding enzyme C-terminal" evidence="5">
    <location>
        <begin position="452"/>
        <end position="527"/>
    </location>
</feature>
<reference evidence="6 7" key="1">
    <citation type="submission" date="2020-08" db="EMBL/GenBank/DDBJ databases">
        <title>Sequencing the genomes of 1000 actinobacteria strains.</title>
        <authorList>
            <person name="Klenk H.-P."/>
        </authorList>
    </citation>
    <scope>NUCLEOTIDE SEQUENCE [LARGE SCALE GENOMIC DNA]</scope>
    <source>
        <strain evidence="6 7">DSM 45582</strain>
    </source>
</reference>
<feature type="region of interest" description="Disordered" evidence="3">
    <location>
        <begin position="183"/>
        <end position="214"/>
    </location>
</feature>
<dbReference type="GO" id="GO:0006631">
    <property type="term" value="P:fatty acid metabolic process"/>
    <property type="evidence" value="ECO:0007669"/>
    <property type="project" value="TreeGrafter"/>
</dbReference>
<dbReference type="SUPFAM" id="SSF56801">
    <property type="entry name" value="Acetyl-CoA synthetase-like"/>
    <property type="match status" value="1"/>
</dbReference>
<comment type="similarity">
    <text evidence="1">Belongs to the ATP-dependent AMP-binding enzyme family.</text>
</comment>
<organism evidence="6 7">
    <name type="scientific">Saccharopolyspora gloriosae</name>
    <dbReference type="NCBI Taxonomy" id="455344"/>
    <lineage>
        <taxon>Bacteria</taxon>
        <taxon>Bacillati</taxon>
        <taxon>Actinomycetota</taxon>
        <taxon>Actinomycetes</taxon>
        <taxon>Pseudonocardiales</taxon>
        <taxon>Pseudonocardiaceae</taxon>
        <taxon>Saccharopolyspora</taxon>
    </lineage>
</organism>
<dbReference type="RefSeq" id="WP_343071342.1">
    <property type="nucleotide sequence ID" value="NZ_JACHIV010000001.1"/>
</dbReference>
<sequence>MRRTVHGARGMRVLARAGMASPAAPGQALRGLADVRAWGPLVGALRHVSRTRPDAVGLIDERGGMTYAELDRASDRLAISLRDRGFEAEHTIAVLCRDHRWLVLSLLACGKLGAHAVLVNTGFAAPELTEVLAHERAAALVVDAEFQPLVAEARLRLPCFQAWPAAGARRGTTLEDLLEEARRAPEPDPVVPQPRRPGGVVLLTSGTTGRPKGARREVRSALSAAEFLDRIPLRSGEATFIASPLFHAIGYSQLTLAFGLGSTVVVRRRFDAEQVARAVHEHGCTALVLVPTVLQRLLDLDEDFLRATTSTLRVVVVSGSVLAPELVQDAAELIGEVLYNLYGSTEAAVAAVATPRELRRAPGTVGRSPRGCAVRLYDAENRRITRPGAVGRIFAGGPLMFTGYTSSAGRPQIDGLVDTGDLGHLDDSGLLFVDGRADDMIISGGENVFPAEVEHVIATHHAVKDVAVLGIADAEFGQRLHAYVVPIPGAELHPQEIVEFVRARMARHKVPREVELVRSVPRNPTGKILRRALAEPR</sequence>
<dbReference type="InterPro" id="IPR045851">
    <property type="entry name" value="AMP-bd_C_sf"/>
</dbReference>
<keyword evidence="2 6" id="KW-0436">Ligase</keyword>
<dbReference type="InterPro" id="IPR000873">
    <property type="entry name" value="AMP-dep_synth/lig_dom"/>
</dbReference>
<dbReference type="Gene3D" id="3.40.50.12780">
    <property type="entry name" value="N-terminal domain of ligase-like"/>
    <property type="match status" value="1"/>
</dbReference>
<feature type="compositionally biased region" description="Low complexity" evidence="3">
    <location>
        <begin position="196"/>
        <end position="209"/>
    </location>
</feature>
<dbReference type="CDD" id="cd04433">
    <property type="entry name" value="AFD_class_I"/>
    <property type="match status" value="1"/>
</dbReference>
<evidence type="ECO:0000256" key="1">
    <source>
        <dbReference type="ARBA" id="ARBA00006432"/>
    </source>
</evidence>
<dbReference type="PANTHER" id="PTHR43201">
    <property type="entry name" value="ACYL-COA SYNTHETASE"/>
    <property type="match status" value="1"/>
</dbReference>